<dbReference type="InterPro" id="IPR000073">
    <property type="entry name" value="AB_hydrolase_1"/>
</dbReference>
<evidence type="ECO:0000259" key="1">
    <source>
        <dbReference type="Pfam" id="PF12697"/>
    </source>
</evidence>
<accession>V5WGD2</accession>
<keyword evidence="3" id="KW-1185">Reference proteome</keyword>
<evidence type="ECO:0000313" key="3">
    <source>
        <dbReference type="Proteomes" id="UP000018680"/>
    </source>
</evidence>
<dbReference type="HOGENOM" id="CLU_1049273_0_0_12"/>
<dbReference type="STRING" id="1307761.L21SP2_1279"/>
<feature type="domain" description="AB hydrolase-1" evidence="1">
    <location>
        <begin position="7"/>
        <end position="134"/>
    </location>
</feature>
<dbReference type="OrthoDB" id="9806902at2"/>
<protein>
    <recommendedName>
        <fullName evidence="1">AB hydrolase-1 domain-containing protein</fullName>
    </recommendedName>
</protein>
<dbReference type="AlphaFoldDB" id="V5WGD2"/>
<evidence type="ECO:0000313" key="2">
    <source>
        <dbReference type="EMBL" id="AHC14680.1"/>
    </source>
</evidence>
<dbReference type="RefSeq" id="WP_024267604.1">
    <property type="nucleotide sequence ID" value="NC_023035.1"/>
</dbReference>
<dbReference type="Proteomes" id="UP000018680">
    <property type="component" value="Chromosome"/>
</dbReference>
<proteinExistence type="predicted"/>
<dbReference type="SUPFAM" id="SSF53474">
    <property type="entry name" value="alpha/beta-Hydrolases"/>
    <property type="match status" value="1"/>
</dbReference>
<dbReference type="InterPro" id="IPR029058">
    <property type="entry name" value="AB_hydrolase_fold"/>
</dbReference>
<sequence>MKDSRRIICIHGYGVRGFFWTPIKLHLEEYFTEVITPDLKMEDIPSAITEVRELAKIHSRESGQPVILFGHSLGGILCAMAAKDLEKHELHSLIVMASPYGRRKKGIHPLVKFMLKHRLIPGWAVRSQFFGKHTPVHLQKELFNNAVPENLSIQEAVAEPTWFHSEEVKRPFGFPVLGLASEADKIVSGRETQLFTEALGGLFYSFPENLQIGHDDFTVHEPAIQQLLRVLLPFLGKNYELPLPKDALLLTEDGDDFERQLMMDL</sequence>
<dbReference type="Gene3D" id="3.40.50.1820">
    <property type="entry name" value="alpha/beta hydrolase"/>
    <property type="match status" value="1"/>
</dbReference>
<dbReference type="EMBL" id="CP006939">
    <property type="protein sequence ID" value="AHC14680.1"/>
    <property type="molecule type" value="Genomic_DNA"/>
</dbReference>
<dbReference type="KEGG" id="slr:L21SP2_1279"/>
<name>V5WGD2_9SPIO</name>
<gene>
    <name evidence="2" type="ORF">L21SP2_1279</name>
</gene>
<organism evidence="2 3">
    <name type="scientific">Salinispira pacifica</name>
    <dbReference type="NCBI Taxonomy" id="1307761"/>
    <lineage>
        <taxon>Bacteria</taxon>
        <taxon>Pseudomonadati</taxon>
        <taxon>Spirochaetota</taxon>
        <taxon>Spirochaetia</taxon>
        <taxon>Spirochaetales</taxon>
        <taxon>Spirochaetaceae</taxon>
        <taxon>Salinispira</taxon>
    </lineage>
</organism>
<dbReference type="Pfam" id="PF12697">
    <property type="entry name" value="Abhydrolase_6"/>
    <property type="match status" value="1"/>
</dbReference>
<reference evidence="2 3" key="1">
    <citation type="journal article" date="2015" name="Stand. Genomic Sci.">
        <title>Complete genome sequence and description of Salinispira pacifica gen. nov., sp. nov., a novel spirochaete isolated form a hypersaline microbial mat.</title>
        <authorList>
            <person name="Ben Hania W."/>
            <person name="Joseph M."/>
            <person name="Schumann P."/>
            <person name="Bunk B."/>
            <person name="Fiebig A."/>
            <person name="Sproer C."/>
            <person name="Klenk H.P."/>
            <person name="Fardeau M.L."/>
            <person name="Spring S."/>
        </authorList>
    </citation>
    <scope>NUCLEOTIDE SEQUENCE [LARGE SCALE GENOMIC DNA]</scope>
    <source>
        <strain evidence="2 3">L21-RPul-D2</strain>
    </source>
</reference>